<evidence type="ECO:0000256" key="3">
    <source>
        <dbReference type="ARBA" id="ARBA00022801"/>
    </source>
</evidence>
<dbReference type="STRING" id="983506.L8X0Z6"/>
<evidence type="ECO:0000256" key="2">
    <source>
        <dbReference type="ARBA" id="ARBA00012918"/>
    </source>
</evidence>
<dbReference type="PROSITE" id="PS01236">
    <property type="entry name" value="PDXT_SNO_1"/>
    <property type="match status" value="1"/>
</dbReference>
<dbReference type="NCBIfam" id="TIGR03800">
    <property type="entry name" value="PLP_synth_Pdx2"/>
    <property type="match status" value="1"/>
</dbReference>
<dbReference type="CDD" id="cd01749">
    <property type="entry name" value="GATase1_PB"/>
    <property type="match status" value="1"/>
</dbReference>
<sequence>MNVPYHLIATSSQFATPSNPPLFFYDSADRCCTLLLLFPSDVTPRYNWHRMHTRCLWIGICDRAIVPSTSHASWTAYLISTPTPSLQPLAVSQHRSSHTFISQFNAKAYLRQTLACPPNVCHLQLSHYIYTHLYAGLLFPAPWKMSQSGAIYQHWKLVQRTYHFRTSPSVSLHLSSSELCTPHHHHGHISDGLRYTWFWYLERAILDATNICISPKRQLDHMQSTPVTCEPKHVSGATSQYRSTGVQADRSNGAQRPSHALDHVNGRKFPEIGIFSRAPHVCAHTVDKSDRRCLCGHIAQKQSRSISVDRIYRNLHPSVSDLNCDQHRNPSHTRIAYYAAHPSANHNVRLTSIYPTALQGAFAEHHEIISRVTPRVQATLVRTPAELALCDGLIIPGGESTSIILLARLANLLEPLREFIRTKPVWGTCAGAILLASGGVEGAKRGGQEVLGGVDVRIGRNGFGSQLESFEAELEVNGLADEGRPFNGIFIRAPIILSFTEPDPKRPIEHIARLPGYLLPDNLPYTGPSVAASGDLSVDPRTVVALRQGRTLLTTFHPELTRDDRFHEYFVRNCVLGLSPSAAKQFHGGSPALIDSIDAFRLVRSLTYTSMKYHTDRVALEFSTYACAAWICVRRQSGVPDVNFLSLDQREGWNMLHTGPDRLLAKNDWGLRALLHFGCNRRPFRMG</sequence>
<evidence type="ECO:0000313" key="8">
    <source>
        <dbReference type="Proteomes" id="UP000011668"/>
    </source>
</evidence>
<dbReference type="EMBL" id="AFRT01000766">
    <property type="protein sequence ID" value="ELU42703.1"/>
    <property type="molecule type" value="Genomic_DNA"/>
</dbReference>
<protein>
    <recommendedName>
        <fullName evidence="2">glutaminase</fullName>
        <ecNumber evidence="2">3.5.1.2</ecNumber>
    </recommendedName>
</protein>
<dbReference type="Proteomes" id="UP000011668">
    <property type="component" value="Unassembled WGS sequence"/>
</dbReference>
<name>L8X0Z6_THACA</name>
<evidence type="ECO:0000313" key="7">
    <source>
        <dbReference type="EMBL" id="ELU42703.1"/>
    </source>
</evidence>
<dbReference type="GO" id="GO:0016740">
    <property type="term" value="F:transferase activity"/>
    <property type="evidence" value="ECO:0007669"/>
    <property type="project" value="UniProtKB-KW"/>
</dbReference>
<proteinExistence type="inferred from homology"/>
<keyword evidence="5" id="KW-0456">Lyase</keyword>
<comment type="catalytic activity">
    <reaction evidence="6">
        <text>L-glutamine + H2O = L-glutamate + NH4(+)</text>
        <dbReference type="Rhea" id="RHEA:15889"/>
        <dbReference type="ChEBI" id="CHEBI:15377"/>
        <dbReference type="ChEBI" id="CHEBI:28938"/>
        <dbReference type="ChEBI" id="CHEBI:29985"/>
        <dbReference type="ChEBI" id="CHEBI:58359"/>
        <dbReference type="EC" id="3.5.1.2"/>
    </reaction>
</comment>
<gene>
    <name evidence="7" type="ORF">AG1IA_03262</name>
</gene>
<evidence type="ECO:0000256" key="5">
    <source>
        <dbReference type="ARBA" id="ARBA00023239"/>
    </source>
</evidence>
<dbReference type="InterPro" id="IPR021196">
    <property type="entry name" value="PdxT/SNO_CS"/>
</dbReference>
<keyword evidence="7" id="KW-0808">Transferase</keyword>
<accession>L8X0Z6</accession>
<dbReference type="Pfam" id="PF01174">
    <property type="entry name" value="SNO"/>
    <property type="match status" value="2"/>
</dbReference>
<keyword evidence="3" id="KW-0378">Hydrolase</keyword>
<evidence type="ECO:0000256" key="1">
    <source>
        <dbReference type="ARBA" id="ARBA00008345"/>
    </source>
</evidence>
<dbReference type="AlphaFoldDB" id="L8X0Z6"/>
<dbReference type="GO" id="GO:0005829">
    <property type="term" value="C:cytosol"/>
    <property type="evidence" value="ECO:0007669"/>
    <property type="project" value="TreeGrafter"/>
</dbReference>
<dbReference type="HOGENOM" id="CLU_400709_0_0_1"/>
<dbReference type="InterPro" id="IPR029062">
    <property type="entry name" value="Class_I_gatase-like"/>
</dbReference>
<evidence type="ECO:0000256" key="4">
    <source>
        <dbReference type="ARBA" id="ARBA00022962"/>
    </source>
</evidence>
<keyword evidence="8" id="KW-1185">Reference proteome</keyword>
<reference evidence="7 8" key="1">
    <citation type="journal article" date="2013" name="Nat. Commun.">
        <title>The evolution and pathogenic mechanisms of the rice sheath blight pathogen.</title>
        <authorList>
            <person name="Zheng A."/>
            <person name="Lin R."/>
            <person name="Xu L."/>
            <person name="Qin P."/>
            <person name="Tang C."/>
            <person name="Ai P."/>
            <person name="Zhang D."/>
            <person name="Liu Y."/>
            <person name="Sun Z."/>
            <person name="Feng H."/>
            <person name="Wang Y."/>
            <person name="Chen Y."/>
            <person name="Liang X."/>
            <person name="Fu R."/>
            <person name="Li Q."/>
            <person name="Zhang J."/>
            <person name="Yu X."/>
            <person name="Xie Z."/>
            <person name="Ding L."/>
            <person name="Guan P."/>
            <person name="Tang J."/>
            <person name="Liang Y."/>
            <person name="Wang S."/>
            <person name="Deng Q."/>
            <person name="Li S."/>
            <person name="Zhu J."/>
            <person name="Wang L."/>
            <person name="Liu H."/>
            <person name="Li P."/>
        </authorList>
    </citation>
    <scope>NUCLEOTIDE SEQUENCE [LARGE SCALE GENOMIC DNA]</scope>
    <source>
        <strain evidence="8">AG-1 IA</strain>
    </source>
</reference>
<dbReference type="GO" id="GO:0008614">
    <property type="term" value="P:pyridoxine metabolic process"/>
    <property type="evidence" value="ECO:0007669"/>
    <property type="project" value="TreeGrafter"/>
</dbReference>
<comment type="caution">
    <text evidence="7">The sequence shown here is derived from an EMBL/GenBank/DDBJ whole genome shotgun (WGS) entry which is preliminary data.</text>
</comment>
<dbReference type="Gene3D" id="3.40.50.880">
    <property type="match status" value="1"/>
</dbReference>
<dbReference type="PANTHER" id="PTHR31559:SF0">
    <property type="entry name" value="PYRIDOXAL 5'-PHOSPHATE SYNTHASE SUBUNIT SNO1-RELATED"/>
    <property type="match status" value="1"/>
</dbReference>
<dbReference type="GO" id="GO:0004359">
    <property type="term" value="F:glutaminase activity"/>
    <property type="evidence" value="ECO:0007669"/>
    <property type="project" value="UniProtKB-EC"/>
</dbReference>
<dbReference type="PANTHER" id="PTHR31559">
    <property type="entry name" value="PYRIDOXAL 5'-PHOSPHATE SYNTHASE SUBUNIT SNO"/>
    <property type="match status" value="1"/>
</dbReference>
<dbReference type="GO" id="GO:1903600">
    <property type="term" value="C:glutaminase complex"/>
    <property type="evidence" value="ECO:0007669"/>
    <property type="project" value="TreeGrafter"/>
</dbReference>
<dbReference type="InterPro" id="IPR002161">
    <property type="entry name" value="PdxT/SNO"/>
</dbReference>
<organism evidence="7 8">
    <name type="scientific">Thanatephorus cucumeris (strain AG1-IA)</name>
    <name type="common">Rice sheath blight fungus</name>
    <name type="synonym">Rhizoctonia solani</name>
    <dbReference type="NCBI Taxonomy" id="983506"/>
    <lineage>
        <taxon>Eukaryota</taxon>
        <taxon>Fungi</taxon>
        <taxon>Dikarya</taxon>
        <taxon>Basidiomycota</taxon>
        <taxon>Agaricomycotina</taxon>
        <taxon>Agaricomycetes</taxon>
        <taxon>Cantharellales</taxon>
        <taxon>Ceratobasidiaceae</taxon>
        <taxon>Rhizoctonia</taxon>
        <taxon>Rhizoctonia solani AG-1</taxon>
    </lineage>
</organism>
<comment type="similarity">
    <text evidence="1">Belongs to the glutaminase PdxT/SNO family.</text>
</comment>
<dbReference type="PROSITE" id="PS51130">
    <property type="entry name" value="PDXT_SNO_2"/>
    <property type="match status" value="1"/>
</dbReference>
<dbReference type="OrthoDB" id="2039at2759"/>
<evidence type="ECO:0000256" key="6">
    <source>
        <dbReference type="ARBA" id="ARBA00049534"/>
    </source>
</evidence>
<dbReference type="GO" id="GO:0042823">
    <property type="term" value="P:pyridoxal phosphate biosynthetic process"/>
    <property type="evidence" value="ECO:0007669"/>
    <property type="project" value="InterPro"/>
</dbReference>
<dbReference type="SUPFAM" id="SSF52317">
    <property type="entry name" value="Class I glutamine amidotransferase-like"/>
    <property type="match status" value="1"/>
</dbReference>
<keyword evidence="4 7" id="KW-0315">Glutamine amidotransferase</keyword>
<dbReference type="EC" id="3.5.1.2" evidence="2"/>
<dbReference type="GO" id="GO:0016829">
    <property type="term" value="F:lyase activity"/>
    <property type="evidence" value="ECO:0007669"/>
    <property type="project" value="UniProtKB-KW"/>
</dbReference>